<dbReference type="InterPro" id="IPR004872">
    <property type="entry name" value="Lipoprotein_NlpA"/>
</dbReference>
<protein>
    <submittedName>
        <fullName evidence="8">D-methionine transport system substrate-binding protein</fullName>
    </submittedName>
</protein>
<evidence type="ECO:0000256" key="5">
    <source>
        <dbReference type="ARBA" id="ARBA00023139"/>
    </source>
</evidence>
<sequence>MSTKKIIAALLSTALLGGLSACSGSDSKDAEGEKIRIGSTDSSKKAWQVFQDKAKEAGLPLEVVDFSDYSTPNQALDQGQLDVNQFQHLKFLASYNSSANATLTPIGSTEIVPLALFWKDHDSLDGIEGQEVVIPNDPTNQGRAINVLVQAKLLELRTPGLVTPTPADVDTDKSKVKITPVDAAQTTAAYGEGKPAIINNSFLDRAQIDPKSAVFADDPSSTEAEPYINVFVTRAEDKDNERYKKLVEIWHDQAVQDAVAEDSRGTSVPVDRPAEDLQKILDRLEADLKK</sequence>
<evidence type="ECO:0000256" key="6">
    <source>
        <dbReference type="ARBA" id="ARBA00023288"/>
    </source>
</evidence>
<dbReference type="RefSeq" id="WP_092283448.1">
    <property type="nucleotide sequence ID" value="NZ_FOPJ01000001.1"/>
</dbReference>
<keyword evidence="4" id="KW-0472">Membrane</keyword>
<keyword evidence="6" id="KW-0449">Lipoprotein</keyword>
<keyword evidence="3 7" id="KW-0732">Signal</keyword>
<dbReference type="STRING" id="185761.SAMN05660282_00171"/>
<dbReference type="AlphaFoldDB" id="A0A1I2PX37"/>
<evidence type="ECO:0000313" key="9">
    <source>
        <dbReference type="Proteomes" id="UP000199065"/>
    </source>
</evidence>
<organism evidence="8 9">
    <name type="scientific">Corynebacterium spheniscorum</name>
    <dbReference type="NCBI Taxonomy" id="185761"/>
    <lineage>
        <taxon>Bacteria</taxon>
        <taxon>Bacillati</taxon>
        <taxon>Actinomycetota</taxon>
        <taxon>Actinomycetes</taxon>
        <taxon>Mycobacteriales</taxon>
        <taxon>Corynebacteriaceae</taxon>
        <taxon>Corynebacterium</taxon>
    </lineage>
</organism>
<dbReference type="Proteomes" id="UP000199065">
    <property type="component" value="Unassembled WGS sequence"/>
</dbReference>
<evidence type="ECO:0000256" key="4">
    <source>
        <dbReference type="ARBA" id="ARBA00023136"/>
    </source>
</evidence>
<evidence type="ECO:0000313" key="8">
    <source>
        <dbReference type="EMBL" id="SFG18186.1"/>
    </source>
</evidence>
<comment type="similarity">
    <text evidence="2">Belongs to the NlpA lipoprotein family.</text>
</comment>
<dbReference type="OrthoDB" id="9812878at2"/>
<proteinExistence type="inferred from homology"/>
<comment type="subcellular location">
    <subcellularLocation>
        <location evidence="1">Membrane</location>
        <topology evidence="1">Lipid-anchor</topology>
    </subcellularLocation>
</comment>
<evidence type="ECO:0000256" key="3">
    <source>
        <dbReference type="ARBA" id="ARBA00022729"/>
    </source>
</evidence>
<reference evidence="8 9" key="1">
    <citation type="submission" date="2016-10" db="EMBL/GenBank/DDBJ databases">
        <authorList>
            <person name="de Groot N.N."/>
        </authorList>
    </citation>
    <scope>NUCLEOTIDE SEQUENCE [LARGE SCALE GENOMIC DNA]</scope>
    <source>
        <strain>J11</strain>
        <strain evidence="9">PG 39</strain>
    </source>
</reference>
<accession>A0A1I2PX37</accession>
<name>A0A1I2PX37_9CORY</name>
<dbReference type="EMBL" id="FOPJ01000001">
    <property type="protein sequence ID" value="SFG18186.1"/>
    <property type="molecule type" value="Genomic_DNA"/>
</dbReference>
<gene>
    <name evidence="8" type="ORF">SAMN05660282_00171</name>
</gene>
<dbReference type="PROSITE" id="PS51257">
    <property type="entry name" value="PROKAR_LIPOPROTEIN"/>
    <property type="match status" value="1"/>
</dbReference>
<dbReference type="PANTHER" id="PTHR30429">
    <property type="entry name" value="D-METHIONINE-BINDING LIPOPROTEIN METQ"/>
    <property type="match status" value="1"/>
</dbReference>
<dbReference type="Pfam" id="PF03180">
    <property type="entry name" value="Lipoprotein_9"/>
    <property type="match status" value="1"/>
</dbReference>
<evidence type="ECO:0000256" key="7">
    <source>
        <dbReference type="SAM" id="SignalP"/>
    </source>
</evidence>
<dbReference type="SUPFAM" id="SSF53850">
    <property type="entry name" value="Periplasmic binding protein-like II"/>
    <property type="match status" value="1"/>
</dbReference>
<keyword evidence="5" id="KW-0564">Palmitate</keyword>
<dbReference type="PANTHER" id="PTHR30429:SF3">
    <property type="entry name" value="LIPOPROTEIN"/>
    <property type="match status" value="1"/>
</dbReference>
<evidence type="ECO:0000256" key="2">
    <source>
        <dbReference type="ARBA" id="ARBA00008973"/>
    </source>
</evidence>
<keyword evidence="9" id="KW-1185">Reference proteome</keyword>
<dbReference type="GO" id="GO:0016020">
    <property type="term" value="C:membrane"/>
    <property type="evidence" value="ECO:0007669"/>
    <property type="project" value="UniProtKB-SubCell"/>
</dbReference>
<feature type="chain" id="PRO_5039691863" evidence="7">
    <location>
        <begin position="24"/>
        <end position="290"/>
    </location>
</feature>
<feature type="signal peptide" evidence="7">
    <location>
        <begin position="1"/>
        <end position="23"/>
    </location>
</feature>
<evidence type="ECO:0000256" key="1">
    <source>
        <dbReference type="ARBA" id="ARBA00004635"/>
    </source>
</evidence>
<dbReference type="Gene3D" id="3.40.190.10">
    <property type="entry name" value="Periplasmic binding protein-like II"/>
    <property type="match status" value="2"/>
</dbReference>